<organism evidence="1 2">
    <name type="scientific">Stylosanthes scabra</name>
    <dbReference type="NCBI Taxonomy" id="79078"/>
    <lineage>
        <taxon>Eukaryota</taxon>
        <taxon>Viridiplantae</taxon>
        <taxon>Streptophyta</taxon>
        <taxon>Embryophyta</taxon>
        <taxon>Tracheophyta</taxon>
        <taxon>Spermatophyta</taxon>
        <taxon>Magnoliopsida</taxon>
        <taxon>eudicotyledons</taxon>
        <taxon>Gunneridae</taxon>
        <taxon>Pentapetalae</taxon>
        <taxon>rosids</taxon>
        <taxon>fabids</taxon>
        <taxon>Fabales</taxon>
        <taxon>Fabaceae</taxon>
        <taxon>Papilionoideae</taxon>
        <taxon>50 kb inversion clade</taxon>
        <taxon>dalbergioids sensu lato</taxon>
        <taxon>Dalbergieae</taxon>
        <taxon>Pterocarpus clade</taxon>
        <taxon>Stylosanthes</taxon>
    </lineage>
</organism>
<evidence type="ECO:0000313" key="1">
    <source>
        <dbReference type="EMBL" id="MED6111411.1"/>
    </source>
</evidence>
<protein>
    <submittedName>
        <fullName evidence="1">Uncharacterized protein</fullName>
    </submittedName>
</protein>
<dbReference type="Proteomes" id="UP001341840">
    <property type="component" value="Unassembled WGS sequence"/>
</dbReference>
<dbReference type="EMBL" id="JASCZI010000375">
    <property type="protein sequence ID" value="MED6111411.1"/>
    <property type="molecule type" value="Genomic_DNA"/>
</dbReference>
<keyword evidence="2" id="KW-1185">Reference proteome</keyword>
<comment type="caution">
    <text evidence="1">The sequence shown here is derived from an EMBL/GenBank/DDBJ whole genome shotgun (WGS) entry which is preliminary data.</text>
</comment>
<gene>
    <name evidence="1" type="ORF">PIB30_052089</name>
</gene>
<accession>A0ABU6QIY4</accession>
<name>A0ABU6QIY4_9FABA</name>
<evidence type="ECO:0000313" key="2">
    <source>
        <dbReference type="Proteomes" id="UP001341840"/>
    </source>
</evidence>
<reference evidence="1 2" key="1">
    <citation type="journal article" date="2023" name="Plants (Basel)">
        <title>Bridging the Gap: Combining Genomics and Transcriptomics Approaches to Understand Stylosanthes scabra, an Orphan Legume from the Brazilian Caatinga.</title>
        <authorList>
            <person name="Ferreira-Neto J.R.C."/>
            <person name="da Silva M.D."/>
            <person name="Binneck E."/>
            <person name="de Melo N.F."/>
            <person name="da Silva R.H."/>
            <person name="de Melo A.L.T.M."/>
            <person name="Pandolfi V."/>
            <person name="Bustamante F.O."/>
            <person name="Brasileiro-Vidal A.C."/>
            <person name="Benko-Iseppon A.M."/>
        </authorList>
    </citation>
    <scope>NUCLEOTIDE SEQUENCE [LARGE SCALE GENOMIC DNA]</scope>
    <source>
        <tissue evidence="1">Leaves</tissue>
    </source>
</reference>
<proteinExistence type="predicted"/>
<sequence>MRENWARVGWRIGSNQFSRRSRQLPITIIFDPELRLTHGLGLREALVALFPSIMHANHGTFWSLVIDADKLGYLRNWRIGGGDERLNMRMAMDCAWMLDGATKDRVYALSLASRFRVIHEMGITRIMRPVGRNDERNEMVMI</sequence>